<protein>
    <submittedName>
        <fullName evidence="5">LuxR family transcriptional regulator fused with ATPase domain</fullName>
    </submittedName>
</protein>
<organism evidence="5 6">
    <name type="scientific">Amycolatopsis vancoresmycina DSM 44592</name>
    <dbReference type="NCBI Taxonomy" id="1292037"/>
    <lineage>
        <taxon>Bacteria</taxon>
        <taxon>Bacillati</taxon>
        <taxon>Actinomycetota</taxon>
        <taxon>Actinomycetes</taxon>
        <taxon>Pseudonocardiales</taxon>
        <taxon>Pseudonocardiaceae</taxon>
        <taxon>Amycolatopsis</taxon>
    </lineage>
</organism>
<dbReference type="PANTHER" id="PTHR44688">
    <property type="entry name" value="DNA-BINDING TRANSCRIPTIONAL ACTIVATOR DEVR_DOSR"/>
    <property type="match status" value="1"/>
</dbReference>
<dbReference type="PRINTS" id="PR00038">
    <property type="entry name" value="HTHLUXR"/>
</dbReference>
<dbReference type="PROSITE" id="PS50043">
    <property type="entry name" value="HTH_LUXR_2"/>
    <property type="match status" value="1"/>
</dbReference>
<dbReference type="SMART" id="SM00421">
    <property type="entry name" value="HTH_LUXR"/>
    <property type="match status" value="1"/>
</dbReference>
<dbReference type="InterPro" id="IPR016032">
    <property type="entry name" value="Sig_transdc_resp-reg_C-effctor"/>
</dbReference>
<evidence type="ECO:0000256" key="2">
    <source>
        <dbReference type="ARBA" id="ARBA00023125"/>
    </source>
</evidence>
<feature type="non-terminal residue" evidence="5">
    <location>
        <position position="1"/>
    </location>
</feature>
<keyword evidence="1" id="KW-0805">Transcription regulation</keyword>
<accession>R1HX34</accession>
<dbReference type="InterPro" id="IPR000792">
    <property type="entry name" value="Tscrpt_reg_LuxR_C"/>
</dbReference>
<keyword evidence="3" id="KW-0804">Transcription</keyword>
<keyword evidence="2" id="KW-0238">DNA-binding</keyword>
<dbReference type="PATRIC" id="fig|1292037.4.peg.2499"/>
<dbReference type="EMBL" id="AOUO01000173">
    <property type="protein sequence ID" value="EOD68100.1"/>
    <property type="molecule type" value="Genomic_DNA"/>
</dbReference>
<evidence type="ECO:0000256" key="3">
    <source>
        <dbReference type="ARBA" id="ARBA00023163"/>
    </source>
</evidence>
<dbReference type="Pfam" id="PF00196">
    <property type="entry name" value="GerE"/>
    <property type="match status" value="1"/>
</dbReference>
<dbReference type="AlphaFoldDB" id="R1HX34"/>
<dbReference type="SUPFAM" id="SSF46894">
    <property type="entry name" value="C-terminal effector domain of the bipartite response regulators"/>
    <property type="match status" value="1"/>
</dbReference>
<dbReference type="RefSeq" id="WP_003077598.1">
    <property type="nucleotide sequence ID" value="NZ_AOUO01000173.1"/>
</dbReference>
<evidence type="ECO:0000313" key="5">
    <source>
        <dbReference type="EMBL" id="EOD68100.1"/>
    </source>
</evidence>
<keyword evidence="6" id="KW-1185">Reference proteome</keyword>
<feature type="domain" description="HTH luxR-type" evidence="4">
    <location>
        <begin position="37"/>
        <end position="102"/>
    </location>
</feature>
<dbReference type="PANTHER" id="PTHR44688:SF16">
    <property type="entry name" value="DNA-BINDING TRANSCRIPTIONAL ACTIVATOR DEVR_DOSR"/>
    <property type="match status" value="1"/>
</dbReference>
<dbReference type="Gene3D" id="1.10.10.10">
    <property type="entry name" value="Winged helix-like DNA-binding domain superfamily/Winged helix DNA-binding domain"/>
    <property type="match status" value="1"/>
</dbReference>
<gene>
    <name evidence="5" type="ORF">H480_13099</name>
</gene>
<dbReference type="GO" id="GO:0006355">
    <property type="term" value="P:regulation of DNA-templated transcription"/>
    <property type="evidence" value="ECO:0007669"/>
    <property type="project" value="InterPro"/>
</dbReference>
<proteinExistence type="predicted"/>
<name>R1HX34_9PSEU</name>
<dbReference type="CDD" id="cd06170">
    <property type="entry name" value="LuxR_C_like"/>
    <property type="match status" value="1"/>
</dbReference>
<reference evidence="5 6" key="1">
    <citation type="submission" date="2013-02" db="EMBL/GenBank/DDBJ databases">
        <title>Draft genome sequence of Amycolatopsis vancoresmycina strain DSM 44592T.</title>
        <authorList>
            <person name="Kumar S."/>
            <person name="Kaur N."/>
            <person name="Kaur C."/>
            <person name="Raghava G.P.S."/>
            <person name="Mayilraj S."/>
        </authorList>
    </citation>
    <scope>NUCLEOTIDE SEQUENCE [LARGE SCALE GENOMIC DNA]</scope>
    <source>
        <strain evidence="5 6">DSM 44592</strain>
    </source>
</reference>
<evidence type="ECO:0000259" key="4">
    <source>
        <dbReference type="PROSITE" id="PS50043"/>
    </source>
</evidence>
<evidence type="ECO:0000256" key="1">
    <source>
        <dbReference type="ARBA" id="ARBA00023015"/>
    </source>
</evidence>
<dbReference type="OrthoDB" id="5476461at2"/>
<dbReference type="PROSITE" id="PS00622">
    <property type="entry name" value="HTH_LUXR_1"/>
    <property type="match status" value="1"/>
</dbReference>
<dbReference type="GO" id="GO:0003677">
    <property type="term" value="F:DNA binding"/>
    <property type="evidence" value="ECO:0007669"/>
    <property type="project" value="UniProtKB-KW"/>
</dbReference>
<dbReference type="Proteomes" id="UP000014139">
    <property type="component" value="Unassembled WGS sequence"/>
</dbReference>
<comment type="caution">
    <text evidence="5">The sequence shown here is derived from an EMBL/GenBank/DDBJ whole genome shotgun (WGS) entry which is preliminary data.</text>
</comment>
<sequence>AHAVAVRLGALPLRDAVRDLAHRARVELAGAEPVAPARDVTDPLTDRERDVLERVALGRTNRQVGEELYISEKTVSVHLSRVMAKLGASRRAEAVAIAYDRGLLTAPTAEHA</sequence>
<evidence type="ECO:0000313" key="6">
    <source>
        <dbReference type="Proteomes" id="UP000014139"/>
    </source>
</evidence>
<dbReference type="InterPro" id="IPR036388">
    <property type="entry name" value="WH-like_DNA-bd_sf"/>
</dbReference>